<name>A0A7W7ZKH4_9BACT</name>
<sequence length="54" mass="6052">MSVQSGWEKVLPFFTEDLQALIMDPTISEIMINGITGVYAEKSGVIEHIQLQNE</sequence>
<evidence type="ECO:0000313" key="2">
    <source>
        <dbReference type="Proteomes" id="UP000540989"/>
    </source>
</evidence>
<comment type="caution">
    <text evidence="1">The sequence shown here is derived from an EMBL/GenBank/DDBJ whole genome shotgun (WGS) entry which is preliminary data.</text>
</comment>
<proteinExistence type="predicted"/>
<keyword evidence="2" id="KW-1185">Reference proteome</keyword>
<dbReference type="EMBL" id="JACHIP010000055">
    <property type="protein sequence ID" value="MBB5061585.1"/>
    <property type="molecule type" value="Genomic_DNA"/>
</dbReference>
<feature type="non-terminal residue" evidence="1">
    <location>
        <position position="54"/>
    </location>
</feature>
<gene>
    <name evidence="1" type="ORF">HDF16_006321</name>
</gene>
<evidence type="ECO:0000313" key="1">
    <source>
        <dbReference type="EMBL" id="MBB5061585.1"/>
    </source>
</evidence>
<organism evidence="1 2">
    <name type="scientific">Granulicella aggregans</name>
    <dbReference type="NCBI Taxonomy" id="474949"/>
    <lineage>
        <taxon>Bacteria</taxon>
        <taxon>Pseudomonadati</taxon>
        <taxon>Acidobacteriota</taxon>
        <taxon>Terriglobia</taxon>
        <taxon>Terriglobales</taxon>
        <taxon>Acidobacteriaceae</taxon>
        <taxon>Granulicella</taxon>
    </lineage>
</organism>
<dbReference type="Gene3D" id="3.30.450.90">
    <property type="match status" value="1"/>
</dbReference>
<accession>A0A7W7ZKH4</accession>
<protein>
    <submittedName>
        <fullName evidence="1">Type IV secretory pathway ATPase VirB11/archaellum biosynthesis ATPase</fullName>
    </submittedName>
</protein>
<dbReference type="AlphaFoldDB" id="A0A7W7ZKH4"/>
<dbReference type="Proteomes" id="UP000540989">
    <property type="component" value="Unassembled WGS sequence"/>
</dbReference>
<reference evidence="1 2" key="1">
    <citation type="submission" date="2020-08" db="EMBL/GenBank/DDBJ databases">
        <title>Genomic Encyclopedia of Type Strains, Phase IV (KMG-V): Genome sequencing to study the core and pangenomes of soil and plant-associated prokaryotes.</title>
        <authorList>
            <person name="Whitman W."/>
        </authorList>
    </citation>
    <scope>NUCLEOTIDE SEQUENCE [LARGE SCALE GENOMIC DNA]</scope>
    <source>
        <strain evidence="1 2">M8UP14</strain>
    </source>
</reference>